<reference evidence="3 4" key="1">
    <citation type="submission" date="2018-08" db="EMBL/GenBank/DDBJ databases">
        <title>A genome reference for cultivated species of the human gut microbiota.</title>
        <authorList>
            <person name="Zou Y."/>
            <person name="Xue W."/>
            <person name="Luo G."/>
        </authorList>
    </citation>
    <scope>NUCLEOTIDE SEQUENCE [LARGE SCALE GENOMIC DNA]</scope>
    <source>
        <strain evidence="3 4">TF08-14</strain>
    </source>
</reference>
<dbReference type="EMBL" id="QSRJ01000017">
    <property type="protein sequence ID" value="RGL07316.1"/>
    <property type="molecule type" value="Genomic_DNA"/>
</dbReference>
<evidence type="ECO:0000259" key="2">
    <source>
        <dbReference type="SMART" id="SM00903"/>
    </source>
</evidence>
<comment type="caution">
    <text evidence="3">The sequence shown here is derived from an EMBL/GenBank/DDBJ whole genome shotgun (WGS) entry which is preliminary data.</text>
</comment>
<protein>
    <submittedName>
        <fullName evidence="3">Flavin reductase</fullName>
    </submittedName>
</protein>
<dbReference type="PANTHER" id="PTHR30466:SF1">
    <property type="entry name" value="FMN REDUCTASE (NADH) RUTF"/>
    <property type="match status" value="1"/>
</dbReference>
<dbReference type="Pfam" id="PF01613">
    <property type="entry name" value="Flavin_Reduct"/>
    <property type="match status" value="1"/>
</dbReference>
<dbReference type="Gene3D" id="2.30.110.10">
    <property type="entry name" value="Electron Transport, Fmn-binding Protein, Chain A"/>
    <property type="match status" value="1"/>
</dbReference>
<gene>
    <name evidence="3" type="ORF">DXC81_10535</name>
</gene>
<dbReference type="InterPro" id="IPR002563">
    <property type="entry name" value="Flavin_Rdtase-like_dom"/>
</dbReference>
<dbReference type="SUPFAM" id="SSF50475">
    <property type="entry name" value="FMN-binding split barrel"/>
    <property type="match status" value="1"/>
</dbReference>
<name>A0A3E4QNF9_9ACTN</name>
<evidence type="ECO:0000256" key="1">
    <source>
        <dbReference type="ARBA" id="ARBA00023002"/>
    </source>
</evidence>
<evidence type="ECO:0000313" key="3">
    <source>
        <dbReference type="EMBL" id="RGL07316.1"/>
    </source>
</evidence>
<evidence type="ECO:0000313" key="4">
    <source>
        <dbReference type="Proteomes" id="UP000260943"/>
    </source>
</evidence>
<dbReference type="Proteomes" id="UP000260943">
    <property type="component" value="Unassembled WGS sequence"/>
</dbReference>
<accession>A0A3E4QNF9</accession>
<dbReference type="GO" id="GO:0010181">
    <property type="term" value="F:FMN binding"/>
    <property type="evidence" value="ECO:0007669"/>
    <property type="project" value="InterPro"/>
</dbReference>
<organism evidence="3 4">
    <name type="scientific">Collinsella tanakaei</name>
    <dbReference type="NCBI Taxonomy" id="626935"/>
    <lineage>
        <taxon>Bacteria</taxon>
        <taxon>Bacillati</taxon>
        <taxon>Actinomycetota</taxon>
        <taxon>Coriobacteriia</taxon>
        <taxon>Coriobacteriales</taxon>
        <taxon>Coriobacteriaceae</taxon>
        <taxon>Collinsella</taxon>
    </lineage>
</organism>
<dbReference type="InterPro" id="IPR050268">
    <property type="entry name" value="NADH-dep_flavin_reductase"/>
</dbReference>
<dbReference type="InterPro" id="IPR012349">
    <property type="entry name" value="Split_barrel_FMN-bd"/>
</dbReference>
<dbReference type="SMART" id="SM00903">
    <property type="entry name" value="Flavin_Reduct"/>
    <property type="match status" value="1"/>
</dbReference>
<dbReference type="PANTHER" id="PTHR30466">
    <property type="entry name" value="FLAVIN REDUCTASE"/>
    <property type="match status" value="1"/>
</dbReference>
<proteinExistence type="predicted"/>
<feature type="domain" description="Flavin reductase like" evidence="2">
    <location>
        <begin position="6"/>
        <end position="152"/>
    </location>
</feature>
<keyword evidence="1" id="KW-0560">Oxidoreductase</keyword>
<dbReference type="GO" id="GO:0042602">
    <property type="term" value="F:riboflavin reductase (NADPH) activity"/>
    <property type="evidence" value="ECO:0007669"/>
    <property type="project" value="TreeGrafter"/>
</dbReference>
<dbReference type="AlphaFoldDB" id="A0A3E4QNF9"/>
<dbReference type="RefSeq" id="WP_117680351.1">
    <property type="nucleotide sequence ID" value="NZ_QSRJ01000017.1"/>
</dbReference>
<sequence>MDLTAFFTMSYGLYVVSSEADGLKAGCIINTATQVTAEPPRMMVAVHKDNVTAGVIAKAGKFAVTAIDKTADMPYIGNFGFRSSNTFDKFEKYGEERTGNGCPYSPQHICAVFSCDLIETVDVGTHYLFIGDVVEAERVSDEEPLTYSYYHSTLKGKTPPKASSYQA</sequence>